<dbReference type="EMBL" id="ML996575">
    <property type="protein sequence ID" value="KAF2756626.1"/>
    <property type="molecule type" value="Genomic_DNA"/>
</dbReference>
<reference evidence="1" key="1">
    <citation type="journal article" date="2020" name="Stud. Mycol.">
        <title>101 Dothideomycetes genomes: a test case for predicting lifestyles and emergence of pathogens.</title>
        <authorList>
            <person name="Haridas S."/>
            <person name="Albert R."/>
            <person name="Binder M."/>
            <person name="Bloem J."/>
            <person name="Labutti K."/>
            <person name="Salamov A."/>
            <person name="Andreopoulos B."/>
            <person name="Baker S."/>
            <person name="Barry K."/>
            <person name="Bills G."/>
            <person name="Bluhm B."/>
            <person name="Cannon C."/>
            <person name="Castanera R."/>
            <person name="Culley D."/>
            <person name="Daum C."/>
            <person name="Ezra D."/>
            <person name="Gonzalez J."/>
            <person name="Henrissat B."/>
            <person name="Kuo A."/>
            <person name="Liang C."/>
            <person name="Lipzen A."/>
            <person name="Lutzoni F."/>
            <person name="Magnuson J."/>
            <person name="Mondo S."/>
            <person name="Nolan M."/>
            <person name="Ohm R."/>
            <person name="Pangilinan J."/>
            <person name="Park H.-J."/>
            <person name="Ramirez L."/>
            <person name="Alfaro M."/>
            <person name="Sun H."/>
            <person name="Tritt A."/>
            <person name="Yoshinaga Y."/>
            <person name="Zwiers L.-H."/>
            <person name="Turgeon B."/>
            <person name="Goodwin S."/>
            <person name="Spatafora J."/>
            <person name="Crous P."/>
            <person name="Grigoriev I."/>
        </authorList>
    </citation>
    <scope>NUCLEOTIDE SEQUENCE</scope>
    <source>
        <strain evidence="1">CBS 121739</strain>
    </source>
</reference>
<dbReference type="Proteomes" id="UP000799437">
    <property type="component" value="Unassembled WGS sequence"/>
</dbReference>
<accession>A0A6A6W3S9</accession>
<keyword evidence="2" id="KW-1185">Reference proteome</keyword>
<gene>
    <name evidence="1" type="ORF">EJ05DRAFT_70442</name>
</gene>
<evidence type="ECO:0000313" key="1">
    <source>
        <dbReference type="EMBL" id="KAF2756626.1"/>
    </source>
</evidence>
<protein>
    <submittedName>
        <fullName evidence="1">Uncharacterized protein</fullName>
    </submittedName>
</protein>
<name>A0A6A6W3S9_9PEZI</name>
<sequence>MCSGPRFHHVASNLRSKDSKWERIHRNFEDSRISFRLERYSHTHPRPYPHPHPYSRRTHISLASPPLSITKVLGSSWHLPTCRHLIRNLRAVRLWTVFVRSSMSTVPRFPVQRILYCILCIHRSRVIPKHGHWLIVWHG</sequence>
<proteinExistence type="predicted"/>
<dbReference type="RefSeq" id="XP_033599077.1">
    <property type="nucleotide sequence ID" value="XM_033749905.1"/>
</dbReference>
<evidence type="ECO:0000313" key="2">
    <source>
        <dbReference type="Proteomes" id="UP000799437"/>
    </source>
</evidence>
<dbReference type="GeneID" id="54490959"/>
<dbReference type="AlphaFoldDB" id="A0A6A6W3S9"/>
<organism evidence="1 2">
    <name type="scientific">Pseudovirgaria hyperparasitica</name>
    <dbReference type="NCBI Taxonomy" id="470096"/>
    <lineage>
        <taxon>Eukaryota</taxon>
        <taxon>Fungi</taxon>
        <taxon>Dikarya</taxon>
        <taxon>Ascomycota</taxon>
        <taxon>Pezizomycotina</taxon>
        <taxon>Dothideomycetes</taxon>
        <taxon>Dothideomycetes incertae sedis</taxon>
        <taxon>Acrospermales</taxon>
        <taxon>Acrospermaceae</taxon>
        <taxon>Pseudovirgaria</taxon>
    </lineage>
</organism>